<dbReference type="SMART" id="SM00138">
    <property type="entry name" value="MeTrc"/>
    <property type="match status" value="1"/>
</dbReference>
<dbReference type="Proteomes" id="UP000252884">
    <property type="component" value="Unassembled WGS sequence"/>
</dbReference>
<dbReference type="Gene3D" id="3.30.450.20">
    <property type="entry name" value="PAS domain"/>
    <property type="match status" value="2"/>
</dbReference>
<comment type="subcellular location">
    <subcellularLocation>
        <location evidence="3">Cell inner membrane</location>
        <topology evidence="3">Multi-pass membrane protein</topology>
    </subcellularLocation>
</comment>
<dbReference type="FunFam" id="3.30.565.10:FF:000006">
    <property type="entry name" value="Sensor histidine kinase WalK"/>
    <property type="match status" value="1"/>
</dbReference>
<dbReference type="InterPro" id="IPR022641">
    <property type="entry name" value="CheR_N"/>
</dbReference>
<dbReference type="Gene3D" id="1.10.287.130">
    <property type="match status" value="1"/>
</dbReference>
<feature type="domain" description="Response regulatory" evidence="14">
    <location>
        <begin position="1245"/>
        <end position="1361"/>
    </location>
</feature>
<dbReference type="SMART" id="SM00388">
    <property type="entry name" value="HisKA"/>
    <property type="match status" value="1"/>
</dbReference>
<feature type="domain" description="PAS" evidence="15">
    <location>
        <begin position="858"/>
        <end position="931"/>
    </location>
</feature>
<dbReference type="PANTHER" id="PTHR24422">
    <property type="entry name" value="CHEMOTAXIS PROTEIN METHYLTRANSFERASE"/>
    <property type="match status" value="1"/>
</dbReference>
<dbReference type="Pfam" id="PF08448">
    <property type="entry name" value="PAS_4"/>
    <property type="match status" value="1"/>
</dbReference>
<dbReference type="InterPro" id="IPR036804">
    <property type="entry name" value="CheR_N_sf"/>
</dbReference>
<dbReference type="SUPFAM" id="SSF47384">
    <property type="entry name" value="Homodimeric domain of signal transducing histidine kinase"/>
    <property type="match status" value="1"/>
</dbReference>
<dbReference type="PROSITE" id="PS50122">
    <property type="entry name" value="CHEB"/>
    <property type="match status" value="1"/>
</dbReference>
<dbReference type="RefSeq" id="WP_170168380.1">
    <property type="nucleotide sequence ID" value="NZ_QPJK01000014.1"/>
</dbReference>
<feature type="coiled-coil region" evidence="12">
    <location>
        <begin position="678"/>
        <end position="730"/>
    </location>
</feature>
<evidence type="ECO:0000256" key="12">
    <source>
        <dbReference type="SAM" id="Coils"/>
    </source>
</evidence>
<evidence type="ECO:0000256" key="1">
    <source>
        <dbReference type="ARBA" id="ARBA00000085"/>
    </source>
</evidence>
<dbReference type="InterPro" id="IPR013767">
    <property type="entry name" value="PAS_fold"/>
</dbReference>
<evidence type="ECO:0000256" key="3">
    <source>
        <dbReference type="ARBA" id="ARBA00004429"/>
    </source>
</evidence>
<dbReference type="InterPro" id="IPR001789">
    <property type="entry name" value="Sig_transdc_resp-reg_receiver"/>
</dbReference>
<dbReference type="PRINTS" id="PR00996">
    <property type="entry name" value="CHERMTFRASE"/>
</dbReference>
<dbReference type="InterPro" id="IPR013656">
    <property type="entry name" value="PAS_4"/>
</dbReference>
<dbReference type="Gene3D" id="3.40.50.150">
    <property type="entry name" value="Vaccinia Virus protein VP39"/>
    <property type="match status" value="1"/>
</dbReference>
<dbReference type="InterPro" id="IPR003594">
    <property type="entry name" value="HATPase_dom"/>
</dbReference>
<evidence type="ECO:0000256" key="6">
    <source>
        <dbReference type="ARBA" id="ARBA00022603"/>
    </source>
</evidence>
<proteinExistence type="predicted"/>
<dbReference type="SUPFAM" id="SSF55785">
    <property type="entry name" value="PYP-like sensor domain (PAS domain)"/>
    <property type="match status" value="3"/>
</dbReference>
<dbReference type="InterPro" id="IPR003661">
    <property type="entry name" value="HisK_dim/P_dom"/>
</dbReference>
<organism evidence="19 20">
    <name type="scientific">Pseudorhodoferax soli</name>
    <dbReference type="NCBI Taxonomy" id="545864"/>
    <lineage>
        <taxon>Bacteria</taxon>
        <taxon>Pseudomonadati</taxon>
        <taxon>Pseudomonadota</taxon>
        <taxon>Betaproteobacteria</taxon>
        <taxon>Burkholderiales</taxon>
        <taxon>Comamonadaceae</taxon>
    </lineage>
</organism>
<dbReference type="InterPro" id="IPR000673">
    <property type="entry name" value="Sig_transdc_resp-reg_Me-estase"/>
</dbReference>
<evidence type="ECO:0000256" key="4">
    <source>
        <dbReference type="ARBA" id="ARBA00022500"/>
    </source>
</evidence>
<dbReference type="CDD" id="cd00082">
    <property type="entry name" value="HisKA"/>
    <property type="match status" value="1"/>
</dbReference>
<comment type="caution">
    <text evidence="19">The sequence shown here is derived from an EMBL/GenBank/DDBJ whole genome shotgun (WGS) entry which is preliminary data.</text>
</comment>
<dbReference type="InterPro" id="IPR011006">
    <property type="entry name" value="CheY-like_superfamily"/>
</dbReference>
<comment type="catalytic activity">
    <reaction evidence="2">
        <text>L-glutamyl-[protein] + S-adenosyl-L-methionine = [protein]-L-glutamate 5-O-methyl ester + S-adenosyl-L-homocysteine</text>
        <dbReference type="Rhea" id="RHEA:24452"/>
        <dbReference type="Rhea" id="RHEA-COMP:10208"/>
        <dbReference type="Rhea" id="RHEA-COMP:10311"/>
        <dbReference type="ChEBI" id="CHEBI:29973"/>
        <dbReference type="ChEBI" id="CHEBI:57856"/>
        <dbReference type="ChEBI" id="CHEBI:59789"/>
        <dbReference type="ChEBI" id="CHEBI:82795"/>
        <dbReference type="EC" id="2.1.1.80"/>
    </reaction>
</comment>
<evidence type="ECO:0000256" key="5">
    <source>
        <dbReference type="ARBA" id="ARBA00022553"/>
    </source>
</evidence>
<evidence type="ECO:0000256" key="2">
    <source>
        <dbReference type="ARBA" id="ARBA00001541"/>
    </source>
</evidence>
<feature type="domain" description="PAC" evidence="16">
    <location>
        <begin position="807"/>
        <end position="857"/>
    </location>
</feature>
<feature type="domain" description="Histidine kinase" evidence="13">
    <location>
        <begin position="1008"/>
        <end position="1226"/>
    </location>
</feature>
<dbReference type="SUPFAM" id="SSF52738">
    <property type="entry name" value="Methylesterase CheB, C-terminal domain"/>
    <property type="match status" value="1"/>
</dbReference>
<evidence type="ECO:0000259" key="18">
    <source>
        <dbReference type="PROSITE" id="PS50123"/>
    </source>
</evidence>
<keyword evidence="6" id="KW-0489">Methyltransferase</keyword>
<dbReference type="Pfam" id="PF02518">
    <property type="entry name" value="HATPase_c"/>
    <property type="match status" value="1"/>
</dbReference>
<dbReference type="GO" id="GO:0005886">
    <property type="term" value="C:plasma membrane"/>
    <property type="evidence" value="ECO:0007669"/>
    <property type="project" value="UniProtKB-SubCell"/>
</dbReference>
<dbReference type="PROSITE" id="PS50109">
    <property type="entry name" value="HIS_KIN"/>
    <property type="match status" value="1"/>
</dbReference>
<dbReference type="Pfam" id="PF01339">
    <property type="entry name" value="CheB_methylest"/>
    <property type="match status" value="1"/>
</dbReference>
<dbReference type="GO" id="GO:0008983">
    <property type="term" value="F:protein-glutamate O-methyltransferase activity"/>
    <property type="evidence" value="ECO:0007669"/>
    <property type="project" value="UniProtKB-EC"/>
</dbReference>
<sequence>MSTETFADPEETPIAKSHLGFPVVGIGASAGGIAALQGLLGTIPVDSGMAFVVVMHLSPDHESMLGPILERAGKLPVTTVVEPTPIQANHLYVISPAMKLQMTDGHLQVSPLVTVEARRQSIDMFFRSLAQAHQERAVCIVLSGTGSDGAQGLQRIKEVGGVALAQSPEDAEFDGMPRSALQTGLIDFVLPVGEMADKLALMWHNAQRIELPAPPPDLDVERPTADAELLAEEALLSIKAVLRERTGHDFGHYKRGTVLRRLERRMQVNALPDLPSYRRLLDSEPKETQALLQDMLISVTNFFRDPEAFSALEAALQTRLAERPRGEPFRAWVVGCATGEEAYSVAIVLRQLLGREGPAIQLFASDIDQRAIVAARTGLFPLSIANDVSPARLREFFVEENGSYRIAKSIRESVVFSVHNALSDPPFTRLELICCRNVLIYLDRVAQSQVLGTFHFSLKPRGVLFLGSSETADAVDGLFRSLDKTHRVYSASAVPTRARVLPALPPQVQVAPPWNDPVAEPSPALVPLEALHERVVRNYAPPTILVDADDTVLHVSQRASHLLRFPAGAPSNKLMALARPELRAELRAAMARAAETGLTVEAPRVELVINGRTKTVTMTVRPAVDEVPKGLLLVVFDETDESLAERVEGAVVRNPLVESLEAELLRTQARLRTTVGDSAASTEELRASNEELQTINEELRSTTEELETSREELQAVNEELTTVNAELSLRIDETGKVNDDLHNLMILADIGAVFVDKGLGIKRFTPQVTTVFNLLAPDLGRPLRDITHKLAYAQLESDLVEVMRHLKRVEREIRSQDGRWYLARVAPYRTVDDRIDGAVLVLFDITSRKAAEDQLRVTEQRMALVAQSMRDYAIVTMSPAGLIETWSVGAERIFGYEAKEVLGQHFAVLFTEEDRLAGKPEEELRTAREHGRADDDRWHLCKNGDRIYCSGMTTPLGDDGSIGFAKIARDFTETELLEQRRKTEFAAERASNGRLQQNSVMKDEFLAVMAHELRNPLSVIHLNVQLWSRLPSTVNDPRAARAAKTITAAVASQAQIIEDLLDVSRVNMGKIALDPSLLDLAELTQTVVDAANNDARAKEQTLDAQLATARIFADPVRIEQIVWNLVSNAVKFTPAKGSVKVRLSTKGGMARLEVADTGIGLEHKDLDRVFDMLQQVEVGGGRHKKGLGIGLALVKQLAELHGGRVQAQSQGIGHGSRFIVWLPLAKGDTTSAPVLAENAGLAGLSVLVVDDEPELLSALGELVEAEGGRVTMASDAETALELARRGAFDAVLSDLTMPGRDGFWLAARLREAEETRQLPLVAVSGMSRAADRMRAMASGFDAHVRKPLDMPLLRAGILEAMARRQP</sequence>
<dbReference type="InterPro" id="IPR005467">
    <property type="entry name" value="His_kinase_dom"/>
</dbReference>
<accession>A0A368X9V3</accession>
<dbReference type="Pfam" id="PF01739">
    <property type="entry name" value="CheR"/>
    <property type="match status" value="1"/>
</dbReference>
<dbReference type="CDD" id="cd00130">
    <property type="entry name" value="PAS"/>
    <property type="match status" value="2"/>
</dbReference>
<keyword evidence="9" id="KW-0418">Kinase</keyword>
<dbReference type="GO" id="GO:0000155">
    <property type="term" value="F:phosphorelay sensor kinase activity"/>
    <property type="evidence" value="ECO:0007669"/>
    <property type="project" value="InterPro"/>
</dbReference>
<dbReference type="Pfam" id="PF13596">
    <property type="entry name" value="PAS_10"/>
    <property type="match status" value="1"/>
</dbReference>
<dbReference type="GO" id="GO:0032259">
    <property type="term" value="P:methylation"/>
    <property type="evidence" value="ECO:0007669"/>
    <property type="project" value="UniProtKB-KW"/>
</dbReference>
<dbReference type="Gene3D" id="3.30.565.10">
    <property type="entry name" value="Histidine kinase-like ATPase, C-terminal domain"/>
    <property type="match status" value="1"/>
</dbReference>
<evidence type="ECO:0000259" key="16">
    <source>
        <dbReference type="PROSITE" id="PS50113"/>
    </source>
</evidence>
<name>A0A368X9V3_9BURK</name>
<keyword evidence="4 10" id="KW-0145">Chemotaxis</keyword>
<evidence type="ECO:0000256" key="11">
    <source>
        <dbReference type="PROSITE-ProRule" id="PRU00169"/>
    </source>
</evidence>
<dbReference type="GO" id="GO:0008984">
    <property type="term" value="F:protein-glutamate methylesterase activity"/>
    <property type="evidence" value="ECO:0007669"/>
    <property type="project" value="InterPro"/>
</dbReference>
<keyword evidence="5 11" id="KW-0597">Phosphoprotein</keyword>
<dbReference type="SMART" id="SM00448">
    <property type="entry name" value="REC"/>
    <property type="match status" value="1"/>
</dbReference>
<dbReference type="GO" id="GO:0000156">
    <property type="term" value="F:phosphorelay response regulator activity"/>
    <property type="evidence" value="ECO:0007669"/>
    <property type="project" value="InterPro"/>
</dbReference>
<feature type="active site" evidence="10">
    <location>
        <position position="148"/>
    </location>
</feature>
<feature type="domain" description="CheB-type methylesterase" evidence="17">
    <location>
        <begin position="17"/>
        <end position="199"/>
    </location>
</feature>
<evidence type="ECO:0000256" key="7">
    <source>
        <dbReference type="ARBA" id="ARBA00022679"/>
    </source>
</evidence>
<dbReference type="SUPFAM" id="SSF53335">
    <property type="entry name" value="S-adenosyl-L-methionine-dependent methyltransferases"/>
    <property type="match status" value="1"/>
</dbReference>
<evidence type="ECO:0000256" key="10">
    <source>
        <dbReference type="PROSITE-ProRule" id="PRU00050"/>
    </source>
</evidence>
<feature type="active site" evidence="10">
    <location>
        <position position="56"/>
    </location>
</feature>
<dbReference type="Gene3D" id="3.40.50.180">
    <property type="entry name" value="Methylesterase CheB, C-terminal domain"/>
    <property type="match status" value="1"/>
</dbReference>
<dbReference type="GO" id="GO:0005737">
    <property type="term" value="C:cytoplasm"/>
    <property type="evidence" value="ECO:0007669"/>
    <property type="project" value="InterPro"/>
</dbReference>
<dbReference type="Gene3D" id="3.40.50.2300">
    <property type="match status" value="1"/>
</dbReference>
<dbReference type="InterPro" id="IPR029063">
    <property type="entry name" value="SAM-dependent_MTases_sf"/>
</dbReference>
<dbReference type="InterPro" id="IPR050903">
    <property type="entry name" value="Bact_Chemotaxis_MeTrfase"/>
</dbReference>
<keyword evidence="8" id="KW-0949">S-adenosyl-L-methionine</keyword>
<dbReference type="SMART" id="SM00091">
    <property type="entry name" value="PAS"/>
    <property type="match status" value="3"/>
</dbReference>
<dbReference type="PROSITE" id="PS50113">
    <property type="entry name" value="PAC"/>
    <property type="match status" value="1"/>
</dbReference>
<dbReference type="Gene3D" id="1.10.155.10">
    <property type="entry name" value="Chemotaxis receptor methyltransferase CheR, N-terminal domain"/>
    <property type="match status" value="1"/>
</dbReference>
<feature type="active site" evidence="10">
    <location>
        <position position="29"/>
    </location>
</feature>
<dbReference type="CDD" id="cd16434">
    <property type="entry name" value="CheB-CheR_fusion"/>
    <property type="match status" value="1"/>
</dbReference>
<dbReference type="SUPFAM" id="SSF47757">
    <property type="entry name" value="Chemotaxis receptor methyltransferase CheR, N-terminal domain"/>
    <property type="match status" value="1"/>
</dbReference>
<dbReference type="SUPFAM" id="SSF55874">
    <property type="entry name" value="ATPase domain of HSP90 chaperone/DNA topoisomerase II/histidine kinase"/>
    <property type="match status" value="1"/>
</dbReference>
<dbReference type="InterPro" id="IPR000700">
    <property type="entry name" value="PAS-assoc_C"/>
</dbReference>
<dbReference type="Pfam" id="PF03705">
    <property type="entry name" value="CheR_N"/>
    <property type="match status" value="1"/>
</dbReference>
<dbReference type="Pfam" id="PF00989">
    <property type="entry name" value="PAS"/>
    <property type="match status" value="1"/>
</dbReference>
<dbReference type="InterPro" id="IPR036890">
    <property type="entry name" value="HATPase_C_sf"/>
</dbReference>
<gene>
    <name evidence="19" type="ORF">DES41_11453</name>
</gene>
<dbReference type="InterPro" id="IPR035965">
    <property type="entry name" value="PAS-like_dom_sf"/>
</dbReference>
<keyword evidence="10" id="KW-0378">Hydrolase</keyword>
<evidence type="ECO:0000259" key="14">
    <source>
        <dbReference type="PROSITE" id="PS50110"/>
    </source>
</evidence>
<evidence type="ECO:0000259" key="15">
    <source>
        <dbReference type="PROSITE" id="PS50112"/>
    </source>
</evidence>
<dbReference type="SMART" id="SM00387">
    <property type="entry name" value="HATPase_c"/>
    <property type="match status" value="1"/>
</dbReference>
<evidence type="ECO:0000256" key="9">
    <source>
        <dbReference type="ARBA" id="ARBA00022777"/>
    </source>
</evidence>
<evidence type="ECO:0000259" key="13">
    <source>
        <dbReference type="PROSITE" id="PS50109"/>
    </source>
</evidence>
<dbReference type="InterPro" id="IPR036097">
    <property type="entry name" value="HisK_dim/P_sf"/>
</dbReference>
<keyword evidence="20" id="KW-1185">Reference proteome</keyword>
<evidence type="ECO:0000313" key="19">
    <source>
        <dbReference type="EMBL" id="RCW64741.1"/>
    </source>
</evidence>
<dbReference type="InterPro" id="IPR022642">
    <property type="entry name" value="CheR_C"/>
</dbReference>
<evidence type="ECO:0000256" key="8">
    <source>
        <dbReference type="ARBA" id="ARBA00022691"/>
    </source>
</evidence>
<dbReference type="Pfam" id="PF00072">
    <property type="entry name" value="Response_reg"/>
    <property type="match status" value="1"/>
</dbReference>
<dbReference type="EMBL" id="QPJK01000014">
    <property type="protein sequence ID" value="RCW64741.1"/>
    <property type="molecule type" value="Genomic_DNA"/>
</dbReference>
<dbReference type="SUPFAM" id="SSF52172">
    <property type="entry name" value="CheY-like"/>
    <property type="match status" value="1"/>
</dbReference>
<feature type="domain" description="CheR-type methyltransferase" evidence="18">
    <location>
        <begin position="230"/>
        <end position="492"/>
    </location>
</feature>
<evidence type="ECO:0000313" key="20">
    <source>
        <dbReference type="Proteomes" id="UP000252884"/>
    </source>
</evidence>
<keyword evidence="7" id="KW-0808">Transferase</keyword>
<dbReference type="PROSITE" id="PS50110">
    <property type="entry name" value="RESPONSE_REGULATORY"/>
    <property type="match status" value="1"/>
</dbReference>
<dbReference type="GO" id="GO:0006935">
    <property type="term" value="P:chemotaxis"/>
    <property type="evidence" value="ECO:0007669"/>
    <property type="project" value="UniProtKB-UniRule"/>
</dbReference>
<protein>
    <submittedName>
        <fullName evidence="19">Two-component system CheB/CheR fusion protein</fullName>
    </submittedName>
</protein>
<dbReference type="InterPro" id="IPR000780">
    <property type="entry name" value="CheR_MeTrfase"/>
</dbReference>
<feature type="modified residue" description="4-aspartylphosphate" evidence="11">
    <location>
        <position position="1294"/>
    </location>
</feature>
<comment type="catalytic activity">
    <reaction evidence="1">
        <text>ATP + protein L-histidine = ADP + protein N-phospho-L-histidine.</text>
        <dbReference type="EC" id="2.7.13.3"/>
    </reaction>
</comment>
<dbReference type="InterPro" id="IPR000014">
    <property type="entry name" value="PAS"/>
</dbReference>
<dbReference type="PROSITE" id="PS50112">
    <property type="entry name" value="PAS"/>
    <property type="match status" value="1"/>
</dbReference>
<dbReference type="NCBIfam" id="TIGR00229">
    <property type="entry name" value="sensory_box"/>
    <property type="match status" value="1"/>
</dbReference>
<keyword evidence="12" id="KW-0175">Coiled coil</keyword>
<dbReference type="InterPro" id="IPR035909">
    <property type="entry name" value="CheB_C"/>
</dbReference>
<dbReference type="PROSITE" id="PS50123">
    <property type="entry name" value="CHER"/>
    <property type="match status" value="1"/>
</dbReference>
<dbReference type="Pfam" id="PF00512">
    <property type="entry name" value="HisKA"/>
    <property type="match status" value="1"/>
</dbReference>
<dbReference type="GO" id="GO:0006355">
    <property type="term" value="P:regulation of DNA-templated transcription"/>
    <property type="evidence" value="ECO:0007669"/>
    <property type="project" value="InterPro"/>
</dbReference>
<evidence type="ECO:0000259" key="17">
    <source>
        <dbReference type="PROSITE" id="PS50122"/>
    </source>
</evidence>
<dbReference type="PANTHER" id="PTHR24422:SF27">
    <property type="entry name" value="PROTEIN-GLUTAMATE O-METHYLTRANSFERASE"/>
    <property type="match status" value="1"/>
</dbReference>
<reference evidence="19 20" key="1">
    <citation type="submission" date="2018-07" db="EMBL/GenBank/DDBJ databases">
        <title>Genomic Encyclopedia of Type Strains, Phase IV (KMG-IV): sequencing the most valuable type-strain genomes for metagenomic binning, comparative biology and taxonomic classification.</title>
        <authorList>
            <person name="Goeker M."/>
        </authorList>
    </citation>
    <scope>NUCLEOTIDE SEQUENCE [LARGE SCALE GENOMIC DNA]</scope>
    <source>
        <strain evidence="19 20">DSM 21634</strain>
    </source>
</reference>